<organism evidence="1 2">
    <name type="scientific">Linum tenue</name>
    <dbReference type="NCBI Taxonomy" id="586396"/>
    <lineage>
        <taxon>Eukaryota</taxon>
        <taxon>Viridiplantae</taxon>
        <taxon>Streptophyta</taxon>
        <taxon>Embryophyta</taxon>
        <taxon>Tracheophyta</taxon>
        <taxon>Spermatophyta</taxon>
        <taxon>Magnoliopsida</taxon>
        <taxon>eudicotyledons</taxon>
        <taxon>Gunneridae</taxon>
        <taxon>Pentapetalae</taxon>
        <taxon>rosids</taxon>
        <taxon>fabids</taxon>
        <taxon>Malpighiales</taxon>
        <taxon>Linaceae</taxon>
        <taxon>Linum</taxon>
    </lineage>
</organism>
<proteinExistence type="predicted"/>
<dbReference type="EMBL" id="CAMGYJ010000008">
    <property type="protein sequence ID" value="CAI0467207.1"/>
    <property type="molecule type" value="Genomic_DNA"/>
</dbReference>
<comment type="caution">
    <text evidence="1">The sequence shown here is derived from an EMBL/GenBank/DDBJ whole genome shotgun (WGS) entry which is preliminary data.</text>
</comment>
<sequence>RKLQNFEVLQTVEALWKPTQVPNPVIHFKLNVHFLELRLIRRQSHLQPQIRHRIALIVCHCQMEAETPQRIEILVLAQNPIEEAAEFQEPALSKLRASVTILEIEVQIVNPGPQILPSSA</sequence>
<feature type="non-terminal residue" evidence="1">
    <location>
        <position position="1"/>
    </location>
</feature>
<reference evidence="1" key="1">
    <citation type="submission" date="2022-08" db="EMBL/GenBank/DDBJ databases">
        <authorList>
            <person name="Gutierrez-Valencia J."/>
        </authorList>
    </citation>
    <scope>NUCLEOTIDE SEQUENCE</scope>
</reference>
<dbReference type="Proteomes" id="UP001154282">
    <property type="component" value="Unassembled WGS sequence"/>
</dbReference>
<gene>
    <name evidence="1" type="ORF">LITE_LOCUS37345</name>
</gene>
<name>A0AAV0P9B3_9ROSI</name>
<evidence type="ECO:0000313" key="2">
    <source>
        <dbReference type="Proteomes" id="UP001154282"/>
    </source>
</evidence>
<accession>A0AAV0P9B3</accession>
<protein>
    <submittedName>
        <fullName evidence="1">Uncharacterized protein</fullName>
    </submittedName>
</protein>
<dbReference type="AlphaFoldDB" id="A0AAV0P9B3"/>
<keyword evidence="2" id="KW-1185">Reference proteome</keyword>
<evidence type="ECO:0000313" key="1">
    <source>
        <dbReference type="EMBL" id="CAI0467207.1"/>
    </source>
</evidence>